<organism evidence="16 17">
    <name type="scientific">Uncinocarpus reesii (strain UAMH 1704)</name>
    <dbReference type="NCBI Taxonomy" id="336963"/>
    <lineage>
        <taxon>Eukaryota</taxon>
        <taxon>Fungi</taxon>
        <taxon>Dikarya</taxon>
        <taxon>Ascomycota</taxon>
        <taxon>Pezizomycotina</taxon>
        <taxon>Eurotiomycetes</taxon>
        <taxon>Eurotiomycetidae</taxon>
        <taxon>Onygenales</taxon>
        <taxon>Onygenaceae</taxon>
        <taxon>Uncinocarpus</taxon>
    </lineage>
</organism>
<keyword evidence="5 12" id="KW-0645">Protease</keyword>
<sequence>MGLIKRLLLVSLSLLSAVNAAEILSLGNSEDVIADSYIVVMKDGLSQTAFDTHKTEVSSISKRKRDATAVLKHSFDFTGFRGYSGTFDEATIREIATNPAVKYIEHDKVAKAHGLIEQKGAGWNLARISHRQPGATSYVYDESAGQGISVCLVDTGVNVRIPELGGRAIWGVNLIDREDTDGNGHGTFLASLIAGTRHGVAKKAEIIAVKVLNASGSGSTSTIIAGIYWCIQNANDRGALNSTLINLSLGGSYSRGLNQAAEAAVRAGLFVSAAVGGSNIDSGNESPASAQGVCAIAASTMDDRPALFSNYGKNVALYAPGQNIMAISNNGGTVTLSGTSFAAGHAAGVAAYLQRLEGIPGNTICNRLKQLGNPVIRNPHSGSTRLLLYNGSGR</sequence>
<dbReference type="GO" id="GO:0004252">
    <property type="term" value="F:serine-type endopeptidase activity"/>
    <property type="evidence" value="ECO:0007669"/>
    <property type="project" value="UniProtKB-UniRule"/>
</dbReference>
<feature type="active site" description="Charge relay system" evidence="12">
    <location>
        <position position="185"/>
    </location>
</feature>
<dbReference type="PANTHER" id="PTHR43806">
    <property type="entry name" value="PEPTIDASE S8"/>
    <property type="match status" value="1"/>
</dbReference>
<dbReference type="InterPro" id="IPR037045">
    <property type="entry name" value="S8pro/Inhibitor_I9_sf"/>
</dbReference>
<evidence type="ECO:0000313" key="17">
    <source>
        <dbReference type="Proteomes" id="UP000002058"/>
    </source>
</evidence>
<evidence type="ECO:0000256" key="11">
    <source>
        <dbReference type="ARBA" id="ARBA00023180"/>
    </source>
</evidence>
<evidence type="ECO:0000256" key="12">
    <source>
        <dbReference type="PROSITE-ProRule" id="PRU01240"/>
    </source>
</evidence>
<evidence type="ECO:0000256" key="4">
    <source>
        <dbReference type="ARBA" id="ARBA00022525"/>
    </source>
</evidence>
<dbReference type="VEuPathDB" id="FungiDB:UREG_07533"/>
<keyword evidence="11" id="KW-0325">Glycoprotein</keyword>
<feature type="domain" description="Peptidase S8/S53" evidence="14">
    <location>
        <begin position="145"/>
        <end position="355"/>
    </location>
</feature>
<evidence type="ECO:0000259" key="15">
    <source>
        <dbReference type="Pfam" id="PF05922"/>
    </source>
</evidence>
<evidence type="ECO:0000313" key="16">
    <source>
        <dbReference type="EMBL" id="EEP82668.1"/>
    </source>
</evidence>
<evidence type="ECO:0000256" key="9">
    <source>
        <dbReference type="ARBA" id="ARBA00023026"/>
    </source>
</evidence>
<dbReference type="HOGENOM" id="CLU_011263_1_3_1"/>
<dbReference type="PANTHER" id="PTHR43806:SF11">
    <property type="entry name" value="CEREVISIN-RELATED"/>
    <property type="match status" value="1"/>
</dbReference>
<keyword evidence="10" id="KW-0865">Zymogen</keyword>
<evidence type="ECO:0000256" key="1">
    <source>
        <dbReference type="ARBA" id="ARBA00002101"/>
    </source>
</evidence>
<feature type="chain" id="PRO_5002939616" evidence="13">
    <location>
        <begin position="21"/>
        <end position="394"/>
    </location>
</feature>
<dbReference type="Pfam" id="PF05922">
    <property type="entry name" value="Inhibitor_I9"/>
    <property type="match status" value="1"/>
</dbReference>
<dbReference type="GO" id="GO:0006508">
    <property type="term" value="P:proteolysis"/>
    <property type="evidence" value="ECO:0007669"/>
    <property type="project" value="UniProtKB-KW"/>
</dbReference>
<dbReference type="AlphaFoldDB" id="C4JZD2"/>
<gene>
    <name evidence="16" type="ORF">UREG_07533</name>
</gene>
<feature type="signal peptide" evidence="13">
    <location>
        <begin position="1"/>
        <end position="20"/>
    </location>
</feature>
<dbReference type="InterPro" id="IPR036852">
    <property type="entry name" value="Peptidase_S8/S53_dom_sf"/>
</dbReference>
<dbReference type="Gene3D" id="3.30.70.80">
    <property type="entry name" value="Peptidase S8 propeptide/proteinase inhibitor I9"/>
    <property type="match status" value="1"/>
</dbReference>
<comment type="function">
    <text evidence="1">Secreted subtilisin-like serine protease with keratinolytic activity that contributes to pathogenicity.</text>
</comment>
<dbReference type="SUPFAM" id="SSF52743">
    <property type="entry name" value="Subtilisin-like"/>
    <property type="match status" value="1"/>
</dbReference>
<dbReference type="Pfam" id="PF00082">
    <property type="entry name" value="Peptidase_S8"/>
    <property type="match status" value="1"/>
</dbReference>
<keyword evidence="9" id="KW-0843">Virulence</keyword>
<dbReference type="EMBL" id="CH476619">
    <property type="protein sequence ID" value="EEP82668.1"/>
    <property type="molecule type" value="Genomic_DNA"/>
</dbReference>
<protein>
    <submittedName>
        <fullName evidence="16">Uncharacterized protein</fullName>
    </submittedName>
</protein>
<evidence type="ECO:0000256" key="7">
    <source>
        <dbReference type="ARBA" id="ARBA00022801"/>
    </source>
</evidence>
<dbReference type="CDD" id="cd04077">
    <property type="entry name" value="Peptidases_S8_PCSK9_ProteinaseK_like"/>
    <property type="match status" value="1"/>
</dbReference>
<dbReference type="InterPro" id="IPR015500">
    <property type="entry name" value="Peptidase_S8_subtilisin-rel"/>
</dbReference>
<dbReference type="GO" id="GO:0005576">
    <property type="term" value="C:extracellular region"/>
    <property type="evidence" value="ECO:0007669"/>
    <property type="project" value="UniProtKB-SubCell"/>
</dbReference>
<dbReference type="GeneID" id="8443903"/>
<evidence type="ECO:0000256" key="5">
    <source>
        <dbReference type="ARBA" id="ARBA00022670"/>
    </source>
</evidence>
<proteinExistence type="inferred from homology"/>
<reference evidence="17" key="1">
    <citation type="journal article" date="2009" name="Genome Res.">
        <title>Comparative genomic analyses of the human fungal pathogens Coccidioides and their relatives.</title>
        <authorList>
            <person name="Sharpton T.J."/>
            <person name="Stajich J.E."/>
            <person name="Rounsley S.D."/>
            <person name="Gardner M.J."/>
            <person name="Wortman J.R."/>
            <person name="Jordar V.S."/>
            <person name="Maiti R."/>
            <person name="Kodira C.D."/>
            <person name="Neafsey D.E."/>
            <person name="Zeng Q."/>
            <person name="Hung C.-Y."/>
            <person name="McMahan C."/>
            <person name="Muszewska A."/>
            <person name="Grynberg M."/>
            <person name="Mandel M.A."/>
            <person name="Kellner E.M."/>
            <person name="Barker B.M."/>
            <person name="Galgiani J.N."/>
            <person name="Orbach M.J."/>
            <person name="Kirkland T.N."/>
            <person name="Cole G.T."/>
            <person name="Henn M.R."/>
            <person name="Birren B.W."/>
            <person name="Taylor J.W."/>
        </authorList>
    </citation>
    <scope>NUCLEOTIDE SEQUENCE [LARGE SCALE GENOMIC DNA]</scope>
    <source>
        <strain evidence="17">UAMH 1704</strain>
    </source>
</reference>
<dbReference type="InterPro" id="IPR010259">
    <property type="entry name" value="S8pro/Inhibitor_I9"/>
</dbReference>
<keyword evidence="17" id="KW-1185">Reference proteome</keyword>
<dbReference type="InterPro" id="IPR000209">
    <property type="entry name" value="Peptidase_S8/S53_dom"/>
</dbReference>
<evidence type="ECO:0000256" key="3">
    <source>
        <dbReference type="ARBA" id="ARBA00011073"/>
    </source>
</evidence>
<evidence type="ECO:0000259" key="14">
    <source>
        <dbReference type="Pfam" id="PF00082"/>
    </source>
</evidence>
<dbReference type="RefSeq" id="XP_002582760.1">
    <property type="nucleotide sequence ID" value="XM_002582714.1"/>
</dbReference>
<feature type="active site" description="Charge relay system" evidence="12">
    <location>
        <position position="340"/>
    </location>
</feature>
<feature type="domain" description="Inhibitor I9" evidence="15">
    <location>
        <begin position="36"/>
        <end position="113"/>
    </location>
</feature>
<keyword evidence="8 12" id="KW-0720">Serine protease</keyword>
<keyword evidence="6 13" id="KW-0732">Signal</keyword>
<dbReference type="InParanoid" id="C4JZD2"/>
<dbReference type="SUPFAM" id="SSF54897">
    <property type="entry name" value="Protease propeptides/inhibitors"/>
    <property type="match status" value="1"/>
</dbReference>
<dbReference type="OMA" id="YVYEERA"/>
<dbReference type="eggNOG" id="KOG1153">
    <property type="taxonomic scope" value="Eukaryota"/>
</dbReference>
<evidence type="ECO:0000256" key="2">
    <source>
        <dbReference type="ARBA" id="ARBA00004613"/>
    </source>
</evidence>
<feature type="active site" description="Charge relay system" evidence="12">
    <location>
        <position position="154"/>
    </location>
</feature>
<dbReference type="PRINTS" id="PR00723">
    <property type="entry name" value="SUBTILISIN"/>
</dbReference>
<evidence type="ECO:0000256" key="8">
    <source>
        <dbReference type="ARBA" id="ARBA00022825"/>
    </source>
</evidence>
<evidence type="ECO:0000256" key="13">
    <source>
        <dbReference type="SAM" id="SignalP"/>
    </source>
</evidence>
<dbReference type="Proteomes" id="UP000002058">
    <property type="component" value="Unassembled WGS sequence"/>
</dbReference>
<dbReference type="Gene3D" id="3.40.50.200">
    <property type="entry name" value="Peptidase S8/S53 domain"/>
    <property type="match status" value="1"/>
</dbReference>
<comment type="subcellular location">
    <subcellularLocation>
        <location evidence="2">Secreted</location>
    </subcellularLocation>
</comment>
<dbReference type="InterPro" id="IPR050131">
    <property type="entry name" value="Peptidase_S8_subtilisin-like"/>
</dbReference>
<evidence type="ECO:0000256" key="6">
    <source>
        <dbReference type="ARBA" id="ARBA00022729"/>
    </source>
</evidence>
<keyword evidence="7 12" id="KW-0378">Hydrolase</keyword>
<dbReference type="InterPro" id="IPR034193">
    <property type="entry name" value="PCSK9_ProteinaseK-like"/>
</dbReference>
<name>C4JZD2_UNCRE</name>
<dbReference type="PROSITE" id="PS51892">
    <property type="entry name" value="SUBTILASE"/>
    <property type="match status" value="1"/>
</dbReference>
<comment type="similarity">
    <text evidence="3 12">Belongs to the peptidase S8 family.</text>
</comment>
<dbReference type="OrthoDB" id="206201at2759"/>
<accession>C4JZD2</accession>
<evidence type="ECO:0000256" key="10">
    <source>
        <dbReference type="ARBA" id="ARBA00023145"/>
    </source>
</evidence>
<keyword evidence="4" id="KW-0964">Secreted</keyword>
<dbReference type="KEGG" id="ure:UREG_07533"/>